<gene>
    <name evidence="2" type="ORF">Cboi02_000100500</name>
</gene>
<protein>
    <submittedName>
        <fullName evidence="2">Unnamed protein product</fullName>
    </submittedName>
</protein>
<sequence>MDPTEKSFAFLADRLKHHKSSDKPLIIGVSGPQGSGKTWTSERLTNKIREAYPDKLTINFSMDDFYLTHEDQQKLTKLNIENAFLSGRGLPGTHDLEFLNKIFHKLLNKDKDITIPRYQKGAFSGEGDRCPKNEWQDLTGKSVDIIVFEGWFNGYLPYDNTEELLKSWNHIVTDLKPTFKGFNIDHIIRLNNDLGKYTKIWELFDAFIFMTTDNIDNVYTWRVQQEHNLISQFGTGMTDDQVTKFVDRYMPVYYLSYYRLKEKNNFGVETLKLLINLQRQIVSESKYI</sequence>
<dbReference type="SUPFAM" id="SSF52540">
    <property type="entry name" value="P-loop containing nucleoside triphosphate hydrolases"/>
    <property type="match status" value="1"/>
</dbReference>
<reference evidence="2" key="1">
    <citation type="submission" date="2023-04" db="EMBL/GenBank/DDBJ databases">
        <title>Candida boidinii NBRC 10035.</title>
        <authorList>
            <person name="Ichikawa N."/>
            <person name="Sato H."/>
            <person name="Tonouchi N."/>
        </authorList>
    </citation>
    <scope>NUCLEOTIDE SEQUENCE</scope>
    <source>
        <strain evidence="2">NBRC 10035</strain>
    </source>
</reference>
<dbReference type="AlphaFoldDB" id="A0A9W6WE13"/>
<evidence type="ECO:0000313" key="2">
    <source>
        <dbReference type="EMBL" id="GME67614.1"/>
    </source>
</evidence>
<feature type="domain" description="Phosphoribulokinase/uridine kinase" evidence="1">
    <location>
        <begin position="26"/>
        <end position="155"/>
    </location>
</feature>
<dbReference type="Gene3D" id="3.40.50.300">
    <property type="entry name" value="P-loop containing nucleotide triphosphate hydrolases"/>
    <property type="match status" value="1"/>
</dbReference>
<name>A0A9W6WE13_CANBO</name>
<dbReference type="Proteomes" id="UP001165120">
    <property type="component" value="Unassembled WGS sequence"/>
</dbReference>
<evidence type="ECO:0000259" key="1">
    <source>
        <dbReference type="Pfam" id="PF00485"/>
    </source>
</evidence>
<keyword evidence="3" id="KW-1185">Reference proteome</keyword>
<comment type="caution">
    <text evidence="2">The sequence shown here is derived from an EMBL/GenBank/DDBJ whole genome shotgun (WGS) entry which is preliminary data.</text>
</comment>
<dbReference type="EMBL" id="BSXN01000211">
    <property type="protein sequence ID" value="GME67614.1"/>
    <property type="molecule type" value="Genomic_DNA"/>
</dbReference>
<evidence type="ECO:0000313" key="3">
    <source>
        <dbReference type="Proteomes" id="UP001165120"/>
    </source>
</evidence>
<dbReference type="InterPro" id="IPR027417">
    <property type="entry name" value="P-loop_NTPase"/>
</dbReference>
<dbReference type="InterPro" id="IPR006083">
    <property type="entry name" value="PRK/URK"/>
</dbReference>
<dbReference type="GO" id="GO:0005524">
    <property type="term" value="F:ATP binding"/>
    <property type="evidence" value="ECO:0007669"/>
    <property type="project" value="InterPro"/>
</dbReference>
<dbReference type="GO" id="GO:0016301">
    <property type="term" value="F:kinase activity"/>
    <property type="evidence" value="ECO:0007669"/>
    <property type="project" value="InterPro"/>
</dbReference>
<dbReference type="PANTHER" id="PTHR10285">
    <property type="entry name" value="URIDINE KINASE"/>
    <property type="match status" value="1"/>
</dbReference>
<dbReference type="Pfam" id="PF00485">
    <property type="entry name" value="PRK"/>
    <property type="match status" value="1"/>
</dbReference>
<proteinExistence type="predicted"/>
<accession>A0A9W6WE13</accession>
<organism evidence="2 3">
    <name type="scientific">Candida boidinii</name>
    <name type="common">Yeast</name>
    <dbReference type="NCBI Taxonomy" id="5477"/>
    <lineage>
        <taxon>Eukaryota</taxon>
        <taxon>Fungi</taxon>
        <taxon>Dikarya</taxon>
        <taxon>Ascomycota</taxon>
        <taxon>Saccharomycotina</taxon>
        <taxon>Pichiomycetes</taxon>
        <taxon>Pichiales</taxon>
        <taxon>Pichiaceae</taxon>
        <taxon>Ogataea</taxon>
        <taxon>Ogataea/Candida clade</taxon>
    </lineage>
</organism>